<accession>A0A9P6N6L2</accession>
<comment type="caution">
    <text evidence="2">The sequence shown here is derived from an EMBL/GenBank/DDBJ whole genome shotgun (WGS) entry which is preliminary data.</text>
</comment>
<keyword evidence="1" id="KW-0812">Transmembrane</keyword>
<dbReference type="Proteomes" id="UP000886653">
    <property type="component" value="Unassembled WGS sequence"/>
</dbReference>
<gene>
    <name evidence="2" type="ORF">CROQUDRAFT_665657</name>
</gene>
<keyword evidence="1" id="KW-1133">Transmembrane helix</keyword>
<name>A0A9P6N6L2_9BASI</name>
<feature type="transmembrane region" description="Helical" evidence="1">
    <location>
        <begin position="31"/>
        <end position="54"/>
    </location>
</feature>
<evidence type="ECO:0000313" key="3">
    <source>
        <dbReference type="Proteomes" id="UP000886653"/>
    </source>
</evidence>
<keyword evidence="3" id="KW-1185">Reference proteome</keyword>
<evidence type="ECO:0000256" key="1">
    <source>
        <dbReference type="SAM" id="Phobius"/>
    </source>
</evidence>
<proteinExistence type="predicted"/>
<organism evidence="2 3">
    <name type="scientific">Cronartium quercuum f. sp. fusiforme G11</name>
    <dbReference type="NCBI Taxonomy" id="708437"/>
    <lineage>
        <taxon>Eukaryota</taxon>
        <taxon>Fungi</taxon>
        <taxon>Dikarya</taxon>
        <taxon>Basidiomycota</taxon>
        <taxon>Pucciniomycotina</taxon>
        <taxon>Pucciniomycetes</taxon>
        <taxon>Pucciniales</taxon>
        <taxon>Coleosporiaceae</taxon>
        <taxon>Cronartium</taxon>
    </lineage>
</organism>
<evidence type="ECO:0000313" key="2">
    <source>
        <dbReference type="EMBL" id="KAG0140083.1"/>
    </source>
</evidence>
<sequence length="57" mass="6511">MLSCKTKTNSISRLVHFIILLSDDSTSYLKFYRALFSLLFLGHLGLSLFLFITLPTI</sequence>
<protein>
    <submittedName>
        <fullName evidence="2">Uncharacterized protein</fullName>
    </submittedName>
</protein>
<dbReference type="AlphaFoldDB" id="A0A9P6N6L2"/>
<reference evidence="2" key="1">
    <citation type="submission" date="2013-11" db="EMBL/GenBank/DDBJ databases">
        <title>Genome sequence of the fusiform rust pathogen reveals effectors for host alternation and coevolution with pine.</title>
        <authorList>
            <consortium name="DOE Joint Genome Institute"/>
            <person name="Smith K."/>
            <person name="Pendleton A."/>
            <person name="Kubisiak T."/>
            <person name="Anderson C."/>
            <person name="Salamov A."/>
            <person name="Aerts A."/>
            <person name="Riley R."/>
            <person name="Clum A."/>
            <person name="Lindquist E."/>
            <person name="Ence D."/>
            <person name="Campbell M."/>
            <person name="Kronenberg Z."/>
            <person name="Feau N."/>
            <person name="Dhillon B."/>
            <person name="Hamelin R."/>
            <person name="Burleigh J."/>
            <person name="Smith J."/>
            <person name="Yandell M."/>
            <person name="Nelson C."/>
            <person name="Grigoriev I."/>
            <person name="Davis J."/>
        </authorList>
    </citation>
    <scope>NUCLEOTIDE SEQUENCE</scope>
    <source>
        <strain evidence="2">G11</strain>
    </source>
</reference>
<keyword evidence="1" id="KW-0472">Membrane</keyword>
<dbReference type="EMBL" id="MU167477">
    <property type="protein sequence ID" value="KAG0140083.1"/>
    <property type="molecule type" value="Genomic_DNA"/>
</dbReference>